<dbReference type="Pfam" id="PF13304">
    <property type="entry name" value="AAA_21"/>
    <property type="match status" value="1"/>
</dbReference>
<dbReference type="InterPro" id="IPR051396">
    <property type="entry name" value="Bact_Antivir_Def_Nuclease"/>
</dbReference>
<dbReference type="PANTHER" id="PTHR43581">
    <property type="entry name" value="ATP/GTP PHOSPHATASE"/>
    <property type="match status" value="1"/>
</dbReference>
<keyword evidence="3" id="KW-1185">Reference proteome</keyword>
<dbReference type="InterPro" id="IPR027417">
    <property type="entry name" value="P-loop_NTPase"/>
</dbReference>
<sequence length="478" mass="54872">MCVFFGIATCYAAMLALCLRLTQLDGASICRARLLASAIPSQRTILKIAKFSATKVHGHYNFDFRFFPDINFLVGINGSGKTTALRLIQAILTLDFSTLQTIKFSRLVLVVERDNRNHEIQIHNEGKGLVVIFDGTPADQHVPFLGDEERILYMKNDRLDDHYEQLRLQFLKSLGDSNRRLISGEHPLFLGLERRTNRYDEELNFPDDHRRVTLRHGSYVRRETFEGLENCARLIEQSYKNYRRLSDLSFDKLIRVLIESSFDYVQFDSKTLSTPAETYTDLQSLLARREELEQFAYNFGDSRLFKPTVDSFFKKIAELLESEDKNELSLELLLNRAQILRFQKIFGELDSQKKASERAYLPIKSFEAALNRFFESSRKSAEIDSIGKLKIMHNGENVPVQSLSSGEKQLIILLAHASLSKNKGGVVIVDEPELSLHLRWQEMLVDELVGGNKNNQYIFATHSPEIVGYRKENCVRVG</sequence>
<feature type="domain" description="AAA+ ATPase" evidence="1">
    <location>
        <begin position="67"/>
        <end position="478"/>
    </location>
</feature>
<dbReference type="PANTHER" id="PTHR43581:SF4">
    <property type="entry name" value="ATP_GTP PHOSPHATASE"/>
    <property type="match status" value="1"/>
</dbReference>
<dbReference type="Pfam" id="PF13476">
    <property type="entry name" value="AAA_23"/>
    <property type="match status" value="1"/>
</dbReference>
<comment type="caution">
    <text evidence="2">The sequence shown here is derived from an EMBL/GenBank/DDBJ whole genome shotgun (WGS) entry which is preliminary data.</text>
</comment>
<reference evidence="2 3" key="1">
    <citation type="submission" date="2019-03" db="EMBL/GenBank/DDBJ databases">
        <title>Draft Genome Sequence of Duganella callidus sp. nov., a Novel Duganella Species Isolated from Cultivated Soil.</title>
        <authorList>
            <person name="Raths R."/>
            <person name="Peta V."/>
            <person name="Bucking H."/>
        </authorList>
    </citation>
    <scope>NUCLEOTIDE SEQUENCE [LARGE SCALE GENOMIC DNA]</scope>
    <source>
        <strain evidence="2 3">DN04</strain>
    </source>
</reference>
<dbReference type="Proteomes" id="UP000297729">
    <property type="component" value="Unassembled WGS sequence"/>
</dbReference>
<protein>
    <recommendedName>
        <fullName evidence="1">AAA+ ATPase domain-containing protein</fullName>
    </recommendedName>
</protein>
<dbReference type="SMART" id="SM00382">
    <property type="entry name" value="AAA"/>
    <property type="match status" value="1"/>
</dbReference>
<dbReference type="GO" id="GO:0005524">
    <property type="term" value="F:ATP binding"/>
    <property type="evidence" value="ECO:0007669"/>
    <property type="project" value="InterPro"/>
</dbReference>
<evidence type="ECO:0000313" key="2">
    <source>
        <dbReference type="EMBL" id="TFW18285.1"/>
    </source>
</evidence>
<dbReference type="InterPro" id="IPR003593">
    <property type="entry name" value="AAA+_ATPase"/>
</dbReference>
<dbReference type="InterPro" id="IPR003959">
    <property type="entry name" value="ATPase_AAA_core"/>
</dbReference>
<dbReference type="InterPro" id="IPR038729">
    <property type="entry name" value="Rad50/SbcC_AAA"/>
</dbReference>
<organism evidence="2 3">
    <name type="scientific">Duganella callida</name>
    <dbReference type="NCBI Taxonomy" id="2561932"/>
    <lineage>
        <taxon>Bacteria</taxon>
        <taxon>Pseudomonadati</taxon>
        <taxon>Pseudomonadota</taxon>
        <taxon>Betaproteobacteria</taxon>
        <taxon>Burkholderiales</taxon>
        <taxon>Oxalobacteraceae</taxon>
        <taxon>Telluria group</taxon>
        <taxon>Duganella</taxon>
    </lineage>
</organism>
<dbReference type="OrthoDB" id="5468457at2"/>
<dbReference type="GO" id="GO:0016887">
    <property type="term" value="F:ATP hydrolysis activity"/>
    <property type="evidence" value="ECO:0007669"/>
    <property type="project" value="InterPro"/>
</dbReference>
<proteinExistence type="predicted"/>
<accession>A0A4Y9S9S4</accession>
<dbReference type="Gene3D" id="3.40.50.300">
    <property type="entry name" value="P-loop containing nucleotide triphosphate hydrolases"/>
    <property type="match status" value="1"/>
</dbReference>
<evidence type="ECO:0000259" key="1">
    <source>
        <dbReference type="SMART" id="SM00382"/>
    </source>
</evidence>
<dbReference type="AlphaFoldDB" id="A0A4Y9S9S4"/>
<name>A0A4Y9S9S4_9BURK</name>
<dbReference type="SUPFAM" id="SSF52540">
    <property type="entry name" value="P-loop containing nucleoside triphosphate hydrolases"/>
    <property type="match status" value="2"/>
</dbReference>
<gene>
    <name evidence="2" type="ORF">E4L98_18420</name>
</gene>
<dbReference type="EMBL" id="SPVG01000185">
    <property type="protein sequence ID" value="TFW18285.1"/>
    <property type="molecule type" value="Genomic_DNA"/>
</dbReference>
<evidence type="ECO:0000313" key="3">
    <source>
        <dbReference type="Proteomes" id="UP000297729"/>
    </source>
</evidence>